<evidence type="ECO:0000256" key="5">
    <source>
        <dbReference type="ARBA" id="ARBA00023277"/>
    </source>
</evidence>
<dbReference type="Gene3D" id="2.60.120.260">
    <property type="entry name" value="Galactose-binding domain-like"/>
    <property type="match status" value="1"/>
</dbReference>
<evidence type="ECO:0000256" key="4">
    <source>
        <dbReference type="ARBA" id="ARBA00023001"/>
    </source>
</evidence>
<dbReference type="SMART" id="SM00633">
    <property type="entry name" value="Glyco_10"/>
    <property type="match status" value="1"/>
</dbReference>
<dbReference type="InterPro" id="IPR018247">
    <property type="entry name" value="EF_Hand_1_Ca_BS"/>
</dbReference>
<dbReference type="GO" id="GO:0045493">
    <property type="term" value="P:xylan catabolic process"/>
    <property type="evidence" value="ECO:0007669"/>
    <property type="project" value="UniProtKB-KW"/>
</dbReference>
<dbReference type="AlphaFoldDB" id="A0A4U7JK94"/>
<proteinExistence type="inferred from homology"/>
<dbReference type="InterPro" id="IPR006584">
    <property type="entry name" value="Cellulose-bd_IV"/>
</dbReference>
<evidence type="ECO:0000256" key="6">
    <source>
        <dbReference type="ARBA" id="ARBA00023295"/>
    </source>
</evidence>
<dbReference type="PROSITE" id="PS51175">
    <property type="entry name" value="CBM6"/>
    <property type="match status" value="1"/>
</dbReference>
<organism evidence="10 11">
    <name type="scientific">Ruminiclostridium herbifermentans</name>
    <dbReference type="NCBI Taxonomy" id="2488810"/>
    <lineage>
        <taxon>Bacteria</taxon>
        <taxon>Bacillati</taxon>
        <taxon>Bacillota</taxon>
        <taxon>Clostridia</taxon>
        <taxon>Eubacteriales</taxon>
        <taxon>Oscillospiraceae</taxon>
        <taxon>Ruminiclostridium</taxon>
    </lineage>
</organism>
<feature type="signal peptide" evidence="9">
    <location>
        <begin position="1"/>
        <end position="30"/>
    </location>
</feature>
<evidence type="ECO:0000313" key="11">
    <source>
        <dbReference type="Proteomes" id="UP000306409"/>
    </source>
</evidence>
<dbReference type="SUPFAM" id="SSF49785">
    <property type="entry name" value="Galactose-binding domain-like"/>
    <property type="match status" value="1"/>
</dbReference>
<evidence type="ECO:0000256" key="9">
    <source>
        <dbReference type="SAM" id="SignalP"/>
    </source>
</evidence>
<sequence>MFNKKRGIRIVSAVLVAFSLLSTISIPADAAMATGKAKYVGNIWYSGTEPSKFGEYWNQLTPENASKWEQCEPQQGQYNFGQAKAMYNYCKANKIPFKFHTMIWGSQYPRWLGNLSDSAKKTAIENWYKAVAQNFPEIDEMDVVNEAMKGHAPFPYKNAIGGDNGLYGTGYDWIVWSFEQARKYFPNTKLFINDYNVLCPDGWSCINEYITVINILKQRNLIDGIGCQSHGLETQNVADVKRKLDRLAATGIPIYISELDLNIADDNQQLNKMKELFPVMYEHPGVKGITYWGYLQGHTWIANSHLIRSNGTERPALTWLKEYIKNANVGDVEPEVINPRSAFEKIEAESYNSQYGVEIEDNPNDSGKNLGYIQNGDYVVYKKIDFGSGATSFQARAGSASAGGNIEIRLDSTTGKLIGTCVVEGTGGWKTWTDVTCSVSGVSGEHDLYLVFTGTSDYLLNLDWFKFSNTPAQVVKYGDLDGSGTVDAIDFSLMKQYLLGSITTFPAESGLKAADVDGSGSIDALDFVQIKEYLLGLRTKFQAEM</sequence>
<keyword evidence="7 8" id="KW-0624">Polysaccharide degradation</keyword>
<keyword evidence="3 8" id="KW-0378">Hydrolase</keyword>
<comment type="catalytic activity">
    <reaction evidence="8">
        <text>Endohydrolysis of (1-&gt;4)-beta-D-xylosidic linkages in xylans.</text>
        <dbReference type="EC" id="3.2.1.8"/>
    </reaction>
</comment>
<dbReference type="CDD" id="cd04084">
    <property type="entry name" value="CBM6_xylanase-like"/>
    <property type="match status" value="1"/>
</dbReference>
<dbReference type="EMBL" id="CP061336">
    <property type="protein sequence ID" value="QNU66659.1"/>
    <property type="molecule type" value="Genomic_DNA"/>
</dbReference>
<dbReference type="InterPro" id="IPR002105">
    <property type="entry name" value="Dockerin_1_rpt"/>
</dbReference>
<dbReference type="InterPro" id="IPR005084">
    <property type="entry name" value="CBM6"/>
</dbReference>
<dbReference type="GO" id="GO:0030245">
    <property type="term" value="P:cellulose catabolic process"/>
    <property type="evidence" value="ECO:0007669"/>
    <property type="project" value="UniProtKB-KW"/>
</dbReference>
<accession>A0A4U7JK94</accession>
<dbReference type="InterPro" id="IPR016134">
    <property type="entry name" value="Dockerin_dom"/>
</dbReference>
<dbReference type="InterPro" id="IPR044846">
    <property type="entry name" value="GH10"/>
</dbReference>
<dbReference type="GO" id="GO:0008810">
    <property type="term" value="F:cellulase activity"/>
    <property type="evidence" value="ECO:0007669"/>
    <property type="project" value="UniProtKB-EC"/>
</dbReference>
<dbReference type="PROSITE" id="PS51760">
    <property type="entry name" value="GH10_2"/>
    <property type="match status" value="1"/>
</dbReference>
<dbReference type="PRINTS" id="PR00134">
    <property type="entry name" value="GLHYDRLASE10"/>
</dbReference>
<dbReference type="InterPro" id="IPR036439">
    <property type="entry name" value="Dockerin_dom_sf"/>
</dbReference>
<dbReference type="Proteomes" id="UP000306409">
    <property type="component" value="Chromosome"/>
</dbReference>
<keyword evidence="11" id="KW-1185">Reference proteome</keyword>
<dbReference type="PANTHER" id="PTHR31490">
    <property type="entry name" value="GLYCOSYL HYDROLASE"/>
    <property type="match status" value="1"/>
</dbReference>
<comment type="similarity">
    <text evidence="8">Belongs to the glycosyl hydrolase 10 (cellulase F) family.</text>
</comment>
<dbReference type="PROSITE" id="PS00591">
    <property type="entry name" value="GH10_1"/>
    <property type="match status" value="1"/>
</dbReference>
<dbReference type="PANTHER" id="PTHR31490:SF1">
    <property type="entry name" value="ENDO-1,4-BETA-XYLANASE 1"/>
    <property type="match status" value="1"/>
</dbReference>
<keyword evidence="4" id="KW-0136">Cellulose degradation</keyword>
<evidence type="ECO:0000256" key="3">
    <source>
        <dbReference type="ARBA" id="ARBA00022801"/>
    </source>
</evidence>
<dbReference type="Pfam" id="PF03422">
    <property type="entry name" value="CBM_6"/>
    <property type="match status" value="1"/>
</dbReference>
<gene>
    <name evidence="10" type="ORF">EHE19_017720</name>
</gene>
<dbReference type="InterPro" id="IPR031158">
    <property type="entry name" value="GH10_AS"/>
</dbReference>
<dbReference type="Pfam" id="PF00404">
    <property type="entry name" value="Dockerin_1"/>
    <property type="match status" value="1"/>
</dbReference>
<dbReference type="KEGG" id="rher:EHE19_017720"/>
<keyword evidence="2 9" id="KW-0732">Signal</keyword>
<protein>
    <recommendedName>
        <fullName evidence="8">Beta-xylanase</fullName>
        <ecNumber evidence="8">3.2.1.8</ecNumber>
    </recommendedName>
</protein>
<evidence type="ECO:0000256" key="1">
    <source>
        <dbReference type="ARBA" id="ARBA00000966"/>
    </source>
</evidence>
<dbReference type="EC" id="3.2.1.8" evidence="8"/>
<dbReference type="InterPro" id="IPR017853">
    <property type="entry name" value="GH"/>
</dbReference>
<dbReference type="Gene3D" id="1.10.1330.10">
    <property type="entry name" value="Dockerin domain"/>
    <property type="match status" value="1"/>
</dbReference>
<comment type="catalytic activity">
    <reaction evidence="1">
        <text>Endohydrolysis of (1-&gt;4)-beta-D-glucosidic linkages in cellulose, lichenin and cereal beta-D-glucans.</text>
        <dbReference type="EC" id="3.2.1.4"/>
    </reaction>
</comment>
<dbReference type="GO" id="GO:0030246">
    <property type="term" value="F:carbohydrate binding"/>
    <property type="evidence" value="ECO:0007669"/>
    <property type="project" value="InterPro"/>
</dbReference>
<keyword evidence="10" id="KW-0858">Xylan degradation</keyword>
<reference evidence="10 11" key="1">
    <citation type="submission" date="2020-09" db="EMBL/GenBank/DDBJ databases">
        <title>Characterization and genome sequencing of Ruminiclostridium sp. nov. MA18.</title>
        <authorList>
            <person name="Rettenmaier R."/>
            <person name="Kowollik M.-L."/>
            <person name="Liebl W."/>
            <person name="Zverlov V."/>
        </authorList>
    </citation>
    <scope>NUCLEOTIDE SEQUENCE [LARGE SCALE GENOMIC DNA]</scope>
    <source>
        <strain evidence="10 11">MA18</strain>
    </source>
</reference>
<dbReference type="Pfam" id="PF00331">
    <property type="entry name" value="Glyco_hydro_10"/>
    <property type="match status" value="1"/>
</dbReference>
<evidence type="ECO:0000256" key="7">
    <source>
        <dbReference type="ARBA" id="ARBA00023326"/>
    </source>
</evidence>
<dbReference type="InterPro" id="IPR008979">
    <property type="entry name" value="Galactose-bd-like_sf"/>
</dbReference>
<dbReference type="RefSeq" id="WP_137697426.1">
    <property type="nucleotide sequence ID" value="NZ_CP061336.1"/>
</dbReference>
<dbReference type="CDD" id="cd14256">
    <property type="entry name" value="Dockerin_I"/>
    <property type="match status" value="1"/>
</dbReference>
<evidence type="ECO:0000256" key="8">
    <source>
        <dbReference type="RuleBase" id="RU361174"/>
    </source>
</evidence>
<dbReference type="OrthoDB" id="9809277at2"/>
<dbReference type="SUPFAM" id="SSF51445">
    <property type="entry name" value="(Trans)glycosidases"/>
    <property type="match status" value="1"/>
</dbReference>
<feature type="chain" id="PRO_5035312476" description="Beta-xylanase" evidence="9">
    <location>
        <begin position="31"/>
        <end position="545"/>
    </location>
</feature>
<dbReference type="SUPFAM" id="SSF63446">
    <property type="entry name" value="Type I dockerin domain"/>
    <property type="match status" value="1"/>
</dbReference>
<name>A0A4U7JK94_9FIRM</name>
<dbReference type="SMART" id="SM00606">
    <property type="entry name" value="CBD_IV"/>
    <property type="match status" value="1"/>
</dbReference>
<dbReference type="GO" id="GO:0031176">
    <property type="term" value="F:endo-1,4-beta-xylanase activity"/>
    <property type="evidence" value="ECO:0007669"/>
    <property type="project" value="UniProtKB-EC"/>
</dbReference>
<dbReference type="InterPro" id="IPR001000">
    <property type="entry name" value="GH10_dom"/>
</dbReference>
<dbReference type="PROSITE" id="PS00018">
    <property type="entry name" value="EF_HAND_1"/>
    <property type="match status" value="2"/>
</dbReference>
<evidence type="ECO:0000256" key="2">
    <source>
        <dbReference type="ARBA" id="ARBA00022729"/>
    </source>
</evidence>
<keyword evidence="5 8" id="KW-0119">Carbohydrate metabolism</keyword>
<dbReference type="PROSITE" id="PS51766">
    <property type="entry name" value="DOCKERIN"/>
    <property type="match status" value="1"/>
</dbReference>
<keyword evidence="6 8" id="KW-0326">Glycosidase</keyword>
<dbReference type="Gene3D" id="3.20.20.80">
    <property type="entry name" value="Glycosidases"/>
    <property type="match status" value="1"/>
</dbReference>
<evidence type="ECO:0000313" key="10">
    <source>
        <dbReference type="EMBL" id="QNU66659.1"/>
    </source>
</evidence>